<keyword evidence="1" id="KW-0175">Coiled coil</keyword>
<dbReference type="AlphaFoldDB" id="A0A8J6HT85"/>
<dbReference type="SUPFAM" id="SSF56219">
    <property type="entry name" value="DNase I-like"/>
    <property type="match status" value="1"/>
</dbReference>
<feature type="coiled-coil region" evidence="1">
    <location>
        <begin position="16"/>
        <end position="75"/>
    </location>
</feature>
<name>A0A8J6HT85_TENMO</name>
<gene>
    <name evidence="2" type="ORF">GEV33_002486</name>
</gene>
<feature type="coiled-coil region" evidence="1">
    <location>
        <begin position="341"/>
        <end position="445"/>
    </location>
</feature>
<organism evidence="2 3">
    <name type="scientific">Tenebrio molitor</name>
    <name type="common">Yellow mealworm beetle</name>
    <dbReference type="NCBI Taxonomy" id="7067"/>
    <lineage>
        <taxon>Eukaryota</taxon>
        <taxon>Metazoa</taxon>
        <taxon>Ecdysozoa</taxon>
        <taxon>Arthropoda</taxon>
        <taxon>Hexapoda</taxon>
        <taxon>Insecta</taxon>
        <taxon>Pterygota</taxon>
        <taxon>Neoptera</taxon>
        <taxon>Endopterygota</taxon>
        <taxon>Coleoptera</taxon>
        <taxon>Polyphaga</taxon>
        <taxon>Cucujiformia</taxon>
        <taxon>Tenebrionidae</taxon>
        <taxon>Tenebrio</taxon>
    </lineage>
</organism>
<dbReference type="InterPro" id="IPR036691">
    <property type="entry name" value="Endo/exonu/phosph_ase_sf"/>
</dbReference>
<comment type="caution">
    <text evidence="2">The sequence shown here is derived from an EMBL/GenBank/DDBJ whole genome shotgun (WGS) entry which is preliminary data.</text>
</comment>
<evidence type="ECO:0008006" key="4">
    <source>
        <dbReference type="Google" id="ProtNLM"/>
    </source>
</evidence>
<reference evidence="2" key="1">
    <citation type="journal article" date="2020" name="J Insects Food Feed">
        <title>The yellow mealworm (Tenebrio molitor) genome: a resource for the emerging insects as food and feed industry.</title>
        <authorList>
            <person name="Eriksson T."/>
            <person name="Andere A."/>
            <person name="Kelstrup H."/>
            <person name="Emery V."/>
            <person name="Picard C."/>
        </authorList>
    </citation>
    <scope>NUCLEOTIDE SEQUENCE</scope>
    <source>
        <strain evidence="2">Stoneville</strain>
        <tissue evidence="2">Whole head</tissue>
    </source>
</reference>
<protein>
    <recommendedName>
        <fullName evidence="4">Trichohyalin-like</fullName>
    </recommendedName>
</protein>
<keyword evidence="3" id="KW-1185">Reference proteome</keyword>
<proteinExistence type="predicted"/>
<evidence type="ECO:0000313" key="2">
    <source>
        <dbReference type="EMBL" id="KAH0820305.1"/>
    </source>
</evidence>
<evidence type="ECO:0000256" key="1">
    <source>
        <dbReference type="SAM" id="Coils"/>
    </source>
</evidence>
<dbReference type="Proteomes" id="UP000719412">
    <property type="component" value="Unassembled WGS sequence"/>
</dbReference>
<evidence type="ECO:0000313" key="3">
    <source>
        <dbReference type="Proteomes" id="UP000719412"/>
    </source>
</evidence>
<sequence length="483" mass="59292">MDEEMKKMLEKIMEDVGEIKEENRKRSRELEQLKSMMREKEEKWEREKMELKEKMTKLEEKMEEQEKRVRKKNIVVTGLDEEECENEKKLEKWMKAELEVEVRVKEMYKINGGKMIVAELESWGEKRKVMENKRKLREKKGKRVYIEDDMTKKERDTQKKLRTLAKEEREKGLRVKGRKGKTNMERNKGENEQIRIVFWNVAGIKNKENEFWKYLGEFDVVGLVETWVEEKGWERLEKRMPREFEWKCQYAERESKKGRAKGDEKGEYTYIGSRGETVMVNEEAWDKIEEFKVGERVESDHMPLEVRTKGREKERSMKDVKRKIVKNIWTEEGKEKYRARLREAKYEEGEINEKVRELSENVKNATEKKEIEIREKMGLWKNEWWDKECREGKQAARKKLRNWKKEKATKEEYKRARKRYKLVCKEKKEKKRMEEEMKMKGLKTEEEVWRYINRERKKKGEIVSDRITMEEWRKKRDNTEWEK</sequence>
<reference evidence="2" key="2">
    <citation type="submission" date="2021-08" db="EMBL/GenBank/DDBJ databases">
        <authorList>
            <person name="Eriksson T."/>
        </authorList>
    </citation>
    <scope>NUCLEOTIDE SEQUENCE</scope>
    <source>
        <strain evidence="2">Stoneville</strain>
        <tissue evidence="2">Whole head</tissue>
    </source>
</reference>
<accession>A0A8J6HT85</accession>
<dbReference type="EMBL" id="JABDTM020012327">
    <property type="protein sequence ID" value="KAH0820305.1"/>
    <property type="molecule type" value="Genomic_DNA"/>
</dbReference>